<dbReference type="PANTHER" id="PTHR33602">
    <property type="entry name" value="REGULATORY PROTEIN RECX FAMILY PROTEIN"/>
    <property type="match status" value="1"/>
</dbReference>
<evidence type="ECO:0000313" key="10">
    <source>
        <dbReference type="Proteomes" id="UP000006043"/>
    </source>
</evidence>
<dbReference type="InterPro" id="IPR053924">
    <property type="entry name" value="RecX_HTH_2nd"/>
</dbReference>
<dbReference type="NCBIfam" id="NF001056">
    <property type="entry name" value="PRK00117.3-1"/>
    <property type="match status" value="1"/>
</dbReference>
<dbReference type="GeneID" id="93413027"/>
<dbReference type="Pfam" id="PF02631">
    <property type="entry name" value="RecX_HTH2"/>
    <property type="match status" value="1"/>
</dbReference>
<feature type="region of interest" description="Disordered" evidence="6">
    <location>
        <begin position="1"/>
        <end position="30"/>
    </location>
</feature>
<dbReference type="GO" id="GO:0005737">
    <property type="term" value="C:cytoplasm"/>
    <property type="evidence" value="ECO:0007669"/>
    <property type="project" value="UniProtKB-SubCell"/>
</dbReference>
<protein>
    <recommendedName>
        <fullName evidence="3 5">Regulatory protein RecX</fullName>
    </recommendedName>
</protein>
<feature type="domain" description="RecX second three-helical" evidence="7">
    <location>
        <begin position="77"/>
        <end position="118"/>
    </location>
</feature>
<dbReference type="Pfam" id="PF21982">
    <property type="entry name" value="RecX_HTH1"/>
    <property type="match status" value="1"/>
</dbReference>
<comment type="caution">
    <text evidence="9">The sequence shown here is derived from an EMBL/GenBank/DDBJ whole genome shotgun (WGS) entry which is preliminary data.</text>
</comment>
<dbReference type="RefSeq" id="WP_003880549.1">
    <property type="nucleotide sequence ID" value="NZ_JH814724.1"/>
</dbReference>
<feature type="domain" description="RecX first three-helical" evidence="8">
    <location>
        <begin position="31"/>
        <end position="70"/>
    </location>
</feature>
<feature type="compositionally biased region" description="Basic and acidic residues" evidence="6">
    <location>
        <begin position="14"/>
        <end position="30"/>
    </location>
</feature>
<dbReference type="HAMAP" id="MF_01114">
    <property type="entry name" value="RecX"/>
    <property type="match status" value="1"/>
</dbReference>
<evidence type="ECO:0000259" key="7">
    <source>
        <dbReference type="Pfam" id="PF02631"/>
    </source>
</evidence>
<comment type="function">
    <text evidence="5">Modulates RecA activity.</text>
</comment>
<evidence type="ECO:0000256" key="6">
    <source>
        <dbReference type="SAM" id="MobiDB-lite"/>
    </source>
</evidence>
<comment type="similarity">
    <text evidence="2 5">Belongs to the RecX family.</text>
</comment>
<dbReference type="Gene3D" id="1.10.10.10">
    <property type="entry name" value="Winged helix-like DNA-binding domain superfamily/Winged helix DNA-binding domain"/>
    <property type="match status" value="2"/>
</dbReference>
<keyword evidence="4 5" id="KW-0963">Cytoplasm</keyword>
<name>K0VSC7_MYCFO</name>
<evidence type="ECO:0000256" key="4">
    <source>
        <dbReference type="ARBA" id="ARBA00022490"/>
    </source>
</evidence>
<evidence type="ECO:0000256" key="1">
    <source>
        <dbReference type="ARBA" id="ARBA00004496"/>
    </source>
</evidence>
<accession>K0VSC7</accession>
<dbReference type="AlphaFoldDB" id="K0VSC7"/>
<dbReference type="PATRIC" id="fig|1214102.3.peg.2048"/>
<evidence type="ECO:0000256" key="2">
    <source>
        <dbReference type="ARBA" id="ARBA00009695"/>
    </source>
</evidence>
<evidence type="ECO:0000313" key="9">
    <source>
        <dbReference type="EMBL" id="EJZ14279.1"/>
    </source>
</evidence>
<evidence type="ECO:0000256" key="5">
    <source>
        <dbReference type="HAMAP-Rule" id="MF_01114"/>
    </source>
</evidence>
<dbReference type="GO" id="GO:0006282">
    <property type="term" value="P:regulation of DNA repair"/>
    <property type="evidence" value="ECO:0007669"/>
    <property type="project" value="UniProtKB-UniRule"/>
</dbReference>
<dbReference type="InterPro" id="IPR053926">
    <property type="entry name" value="RecX_HTH_1st"/>
</dbReference>
<evidence type="ECO:0000259" key="8">
    <source>
        <dbReference type="Pfam" id="PF21982"/>
    </source>
</evidence>
<feature type="compositionally biased region" description="Polar residues" evidence="6">
    <location>
        <begin position="1"/>
        <end position="12"/>
    </location>
</feature>
<proteinExistence type="inferred from homology"/>
<dbReference type="EMBL" id="ALQB01000033">
    <property type="protein sequence ID" value="EJZ14279.1"/>
    <property type="molecule type" value="Genomic_DNA"/>
</dbReference>
<comment type="subcellular location">
    <subcellularLocation>
        <location evidence="1 5">Cytoplasm</location>
    </subcellularLocation>
</comment>
<sequence length="187" mass="21306">MTSSPPRLTSEPSGKPEDEQAQDPRKREEQAKNVCLRLLTVRARTRAELTEQLAKRGYEEDLSARVLSRLTEVGLIDDEDFAEQWVRSRHANSGKGKRALAVELRKKGVDKEVIDAALADLDPAAERQRAEQLVRDKLRRERLDDDDGDVKVTRRLVGMLARRGYNQSMAFDVVSVELAGERERRRV</sequence>
<dbReference type="InterPro" id="IPR003783">
    <property type="entry name" value="Regulatory_RecX"/>
</dbReference>
<organism evidence="9 10">
    <name type="scientific">Mycolicibacterium fortuitum subsp. fortuitum DSM 46621 = ATCC 6841 = JCM 6387</name>
    <dbReference type="NCBI Taxonomy" id="1214102"/>
    <lineage>
        <taxon>Bacteria</taxon>
        <taxon>Bacillati</taxon>
        <taxon>Actinomycetota</taxon>
        <taxon>Actinomycetes</taxon>
        <taxon>Mycobacteriales</taxon>
        <taxon>Mycobacteriaceae</taxon>
        <taxon>Mycolicibacterium</taxon>
    </lineage>
</organism>
<reference evidence="9 10" key="1">
    <citation type="journal article" date="2012" name="J. Bacteriol.">
        <title>Complete Genome Sequence of Mycobacterium fortuitum subsp. fortuitum Type Strain DSM46621.</title>
        <authorList>
            <person name="Ho Y.S."/>
            <person name="Adroub S.A."/>
            <person name="Aleisa F."/>
            <person name="Mahmood H."/>
            <person name="Othoum G."/>
            <person name="Rashid F."/>
            <person name="Zaher M."/>
            <person name="Ali S."/>
            <person name="Bitter W."/>
            <person name="Pain A."/>
            <person name="Abdallah A.M."/>
        </authorList>
    </citation>
    <scope>NUCLEOTIDE SEQUENCE [LARGE SCALE GENOMIC DNA]</scope>
    <source>
        <strain evidence="10">DSM46621</strain>
    </source>
</reference>
<dbReference type="Proteomes" id="UP000006043">
    <property type="component" value="Unassembled WGS sequence"/>
</dbReference>
<gene>
    <name evidence="5 9" type="primary">recX</name>
    <name evidence="9" type="ORF">MFORT_10274</name>
</gene>
<dbReference type="InterPro" id="IPR036388">
    <property type="entry name" value="WH-like_DNA-bd_sf"/>
</dbReference>
<evidence type="ECO:0000256" key="3">
    <source>
        <dbReference type="ARBA" id="ARBA00018111"/>
    </source>
</evidence>
<dbReference type="HOGENOM" id="CLU_066607_0_2_11"/>
<dbReference type="PANTHER" id="PTHR33602:SF1">
    <property type="entry name" value="REGULATORY PROTEIN RECX FAMILY PROTEIN"/>
    <property type="match status" value="1"/>
</dbReference>